<name>A0A6S6TK09_9BACT</name>
<organism evidence="1">
    <name type="scientific">uncultured Aureispira sp</name>
    <dbReference type="NCBI Taxonomy" id="1331704"/>
    <lineage>
        <taxon>Bacteria</taxon>
        <taxon>Pseudomonadati</taxon>
        <taxon>Bacteroidota</taxon>
        <taxon>Saprospiria</taxon>
        <taxon>Saprospirales</taxon>
        <taxon>Saprospiraceae</taxon>
        <taxon>Aureispira</taxon>
        <taxon>environmental samples</taxon>
    </lineage>
</organism>
<dbReference type="EMBL" id="CACVAQ010000295">
    <property type="protein sequence ID" value="CAA6821192.1"/>
    <property type="molecule type" value="Genomic_DNA"/>
</dbReference>
<reference evidence="1" key="1">
    <citation type="submission" date="2020-01" db="EMBL/GenBank/DDBJ databases">
        <authorList>
            <person name="Meier V. D."/>
            <person name="Meier V D."/>
        </authorList>
    </citation>
    <scope>NUCLEOTIDE SEQUENCE</scope>
    <source>
        <strain evidence="1">HLG_WM_MAG_10</strain>
    </source>
</reference>
<protein>
    <submittedName>
        <fullName evidence="1">Uncharacterized protein</fullName>
    </submittedName>
</protein>
<proteinExistence type="predicted"/>
<dbReference type="AlphaFoldDB" id="A0A6S6TK09"/>
<accession>A0A6S6TK09</accession>
<gene>
    <name evidence="1" type="ORF">HELGO_WM18238</name>
</gene>
<sequence length="198" mass="22023">MDIFSSIANFMDEPIPSFFFEVFIYDRPSTLLGSLSATASLAMQMIDPIATAFSDVSGLDMSFATTPINEAGWSTPRPSFDKINNEELVLQRYLRPRHIGVGNFSLDPTSDWCQKTMLSAKTWAETIVVKNIMICIYHPMLQSPIKVGPSSFPVAGFLVHEAFPTSWGISDLSSTAGDAPIKETIKFKYTQIERLKIL</sequence>
<evidence type="ECO:0000313" key="1">
    <source>
        <dbReference type="EMBL" id="CAA6821192.1"/>
    </source>
</evidence>